<accession>A0A8H7WH98</accession>
<gene>
    <name evidence="2" type="ORF">IFR04_001889</name>
</gene>
<dbReference type="OrthoDB" id="3260716at2759"/>
<name>A0A8H7WH98_9HELO</name>
<dbReference type="EMBL" id="JAFJYH010000015">
    <property type="protein sequence ID" value="KAG4424918.1"/>
    <property type="molecule type" value="Genomic_DNA"/>
</dbReference>
<keyword evidence="3" id="KW-1185">Reference proteome</keyword>
<evidence type="ECO:0000313" key="3">
    <source>
        <dbReference type="Proteomes" id="UP000664132"/>
    </source>
</evidence>
<comment type="caution">
    <text evidence="2">The sequence shown here is derived from an EMBL/GenBank/DDBJ whole genome shotgun (WGS) entry which is preliminary data.</text>
</comment>
<proteinExistence type="predicted"/>
<reference evidence="2" key="1">
    <citation type="submission" date="2021-02" db="EMBL/GenBank/DDBJ databases">
        <title>Genome sequence Cadophora malorum strain M34.</title>
        <authorList>
            <person name="Stefanovic E."/>
            <person name="Vu D."/>
            <person name="Scully C."/>
            <person name="Dijksterhuis J."/>
            <person name="Roader J."/>
            <person name="Houbraken J."/>
        </authorList>
    </citation>
    <scope>NUCLEOTIDE SEQUENCE</scope>
    <source>
        <strain evidence="2">M34</strain>
    </source>
</reference>
<feature type="region of interest" description="Disordered" evidence="1">
    <location>
        <begin position="1"/>
        <end position="139"/>
    </location>
</feature>
<organism evidence="2 3">
    <name type="scientific">Cadophora malorum</name>
    <dbReference type="NCBI Taxonomy" id="108018"/>
    <lineage>
        <taxon>Eukaryota</taxon>
        <taxon>Fungi</taxon>
        <taxon>Dikarya</taxon>
        <taxon>Ascomycota</taxon>
        <taxon>Pezizomycotina</taxon>
        <taxon>Leotiomycetes</taxon>
        <taxon>Helotiales</taxon>
        <taxon>Ploettnerulaceae</taxon>
        <taxon>Cadophora</taxon>
    </lineage>
</organism>
<feature type="compositionally biased region" description="Polar residues" evidence="1">
    <location>
        <begin position="1"/>
        <end position="15"/>
    </location>
</feature>
<evidence type="ECO:0000313" key="2">
    <source>
        <dbReference type="EMBL" id="KAG4424918.1"/>
    </source>
</evidence>
<dbReference type="AlphaFoldDB" id="A0A8H7WH98"/>
<dbReference type="Proteomes" id="UP000664132">
    <property type="component" value="Unassembled WGS sequence"/>
</dbReference>
<protein>
    <submittedName>
        <fullName evidence="2">Uncharacterized protein</fullName>
    </submittedName>
</protein>
<feature type="compositionally biased region" description="Basic and acidic residues" evidence="1">
    <location>
        <begin position="111"/>
        <end position="126"/>
    </location>
</feature>
<evidence type="ECO:0000256" key="1">
    <source>
        <dbReference type="SAM" id="MobiDB-lite"/>
    </source>
</evidence>
<sequence length="139" mass="14269">MSANSNPESVSNQGEFHSRVPPSEPLTTKGHAPGVKVGNDAAPSFSAETLAAGTAPSDRTFKPNTQNEIPGQAMNPNISKETWTSADSTLGGATSKDVHQGLGQPMPQGSKELHHGGSEPGKRERTGVAGRGGEVDVDG</sequence>
<feature type="compositionally biased region" description="Polar residues" evidence="1">
    <location>
        <begin position="62"/>
        <end position="92"/>
    </location>
</feature>